<evidence type="ECO:0000256" key="2">
    <source>
        <dbReference type="SAM" id="Phobius"/>
    </source>
</evidence>
<keyword evidence="6" id="KW-1185">Reference proteome</keyword>
<proteinExistence type="predicted"/>
<evidence type="ECO:0000259" key="4">
    <source>
        <dbReference type="PROSITE" id="PS50853"/>
    </source>
</evidence>
<evidence type="ECO:0008006" key="7">
    <source>
        <dbReference type="Google" id="ProtNLM"/>
    </source>
</evidence>
<keyword evidence="2" id="KW-1133">Transmembrane helix</keyword>
<feature type="transmembrane region" description="Helical" evidence="2">
    <location>
        <begin position="455"/>
        <end position="478"/>
    </location>
</feature>
<feature type="domain" description="LCCL" evidence="3">
    <location>
        <begin position="170"/>
        <end position="236"/>
    </location>
</feature>
<evidence type="ECO:0000313" key="6">
    <source>
        <dbReference type="Proteomes" id="UP001209570"/>
    </source>
</evidence>
<organism evidence="5 6">
    <name type="scientific">Pythium insidiosum</name>
    <name type="common">Pythiosis disease agent</name>
    <dbReference type="NCBI Taxonomy" id="114742"/>
    <lineage>
        <taxon>Eukaryota</taxon>
        <taxon>Sar</taxon>
        <taxon>Stramenopiles</taxon>
        <taxon>Oomycota</taxon>
        <taxon>Peronosporomycetes</taxon>
        <taxon>Pythiales</taxon>
        <taxon>Pythiaceae</taxon>
        <taxon>Pythium</taxon>
    </lineage>
</organism>
<sequence>MALARFGRATSVQDARHDGDTATSSGLSVSPVSAPSVLIESSAIESPGHVQLHTLDGSLRSPIDHDSSVKVDSQSATLSPALLPVRAAIGEFLRLNWIAIGYTTLSVGLMVLLVYLSYFAASMTDGSGGAPGYLSCRAWSFGTDCGYWGINCRPFESDWMAFRCRTKCGLDPELLIYGSGRYRADSRICKAAIHAGVIGHNGGCALMKYSGASNSFPSSEANGITSRAFLSWFPKTIEFKAAPSRFCTDLTWPILVIGVLLCMGFALVPRTNAGMLYALLVGWGFVYVRLVGQPSSVDYTWMAISSFSDVFVLLAASSWLYRLAPARTFSTWPTLSLKQRVVLWSSCYVLPYHVLLNMNLFDNIPWLNVGFGGYSESSKANAGTYIVFGLMGVVILVCAFRFLRELYRQGVWRRLVAWYALLIVLVLLTWALFPASDFHLHHTMFGALLLPLTPFPTPLAAAAQSAMLGVFVHGYAAWGWDTYLTSPPTYLTINVPEKAPVPQNVTQRQVTVSWEPVEAADGYSLKLNRVEVYRGVDTTATVSGLEPNLTYFLTVAAVADWGVAGRDGPRSNFTTLP</sequence>
<protein>
    <recommendedName>
        <fullName evidence="7">Fibronectin type-III domain-containing protein</fullName>
    </recommendedName>
</protein>
<feature type="transmembrane region" description="Helical" evidence="2">
    <location>
        <begin position="95"/>
        <end position="118"/>
    </location>
</feature>
<dbReference type="SUPFAM" id="SSF49265">
    <property type="entry name" value="Fibronectin type III"/>
    <property type="match status" value="1"/>
</dbReference>
<dbReference type="Proteomes" id="UP001209570">
    <property type="component" value="Unassembled WGS sequence"/>
</dbReference>
<dbReference type="InterPro" id="IPR051957">
    <property type="entry name" value="CRISP-LCCL_domain"/>
</dbReference>
<evidence type="ECO:0000256" key="1">
    <source>
        <dbReference type="SAM" id="MobiDB-lite"/>
    </source>
</evidence>
<dbReference type="InterPro" id="IPR036609">
    <property type="entry name" value="LCCL_sf"/>
</dbReference>
<gene>
    <name evidence="5" type="ORF">P43SY_003075</name>
</gene>
<evidence type="ECO:0000313" key="5">
    <source>
        <dbReference type="EMBL" id="KAJ0408349.1"/>
    </source>
</evidence>
<keyword evidence="2" id="KW-0812">Transmembrane</keyword>
<name>A0AAD5LRV4_PYTIN</name>
<dbReference type="EMBL" id="JAKCXM010000012">
    <property type="protein sequence ID" value="KAJ0408349.1"/>
    <property type="molecule type" value="Genomic_DNA"/>
</dbReference>
<dbReference type="PANTHER" id="PTHR31331">
    <property type="entry name" value="LCCL DOMAIN PROTEIN (AFU_ORTHOLOGUE AFUA_5G08630)"/>
    <property type="match status" value="1"/>
</dbReference>
<feature type="transmembrane region" description="Helical" evidence="2">
    <location>
        <begin position="341"/>
        <end position="362"/>
    </location>
</feature>
<feature type="transmembrane region" description="Helical" evidence="2">
    <location>
        <begin position="299"/>
        <end position="321"/>
    </location>
</feature>
<dbReference type="SMART" id="SM00603">
    <property type="entry name" value="LCCL"/>
    <property type="match status" value="1"/>
</dbReference>
<dbReference type="InterPro" id="IPR004043">
    <property type="entry name" value="LCCL"/>
</dbReference>
<comment type="caution">
    <text evidence="5">The sequence shown here is derived from an EMBL/GenBank/DDBJ whole genome shotgun (WGS) entry which is preliminary data.</text>
</comment>
<dbReference type="CDD" id="cd00063">
    <property type="entry name" value="FN3"/>
    <property type="match status" value="1"/>
</dbReference>
<dbReference type="Pfam" id="PF03815">
    <property type="entry name" value="LCCL"/>
    <property type="match status" value="1"/>
</dbReference>
<dbReference type="InterPro" id="IPR003961">
    <property type="entry name" value="FN3_dom"/>
</dbReference>
<reference evidence="5" key="1">
    <citation type="submission" date="2021-12" db="EMBL/GenBank/DDBJ databases">
        <title>Prjna785345.</title>
        <authorList>
            <person name="Rujirawat T."/>
            <person name="Krajaejun T."/>
        </authorList>
    </citation>
    <scope>NUCLEOTIDE SEQUENCE</scope>
    <source>
        <strain evidence="5">Pi057C3</strain>
    </source>
</reference>
<feature type="transmembrane region" description="Helical" evidence="2">
    <location>
        <begin position="250"/>
        <end position="268"/>
    </location>
</feature>
<feature type="region of interest" description="Disordered" evidence="1">
    <location>
        <begin position="1"/>
        <end position="30"/>
    </location>
</feature>
<accession>A0AAD5LRV4</accession>
<dbReference type="SUPFAM" id="SSF69848">
    <property type="entry name" value="LCCL domain"/>
    <property type="match status" value="1"/>
</dbReference>
<feature type="transmembrane region" description="Helical" evidence="2">
    <location>
        <begin position="275"/>
        <end position="293"/>
    </location>
</feature>
<dbReference type="Gene3D" id="2.170.130.20">
    <property type="entry name" value="LCCL-like domain"/>
    <property type="match status" value="1"/>
</dbReference>
<dbReference type="PROSITE" id="PS50853">
    <property type="entry name" value="FN3"/>
    <property type="match status" value="1"/>
</dbReference>
<feature type="transmembrane region" description="Helical" evidence="2">
    <location>
        <begin position="415"/>
        <end position="435"/>
    </location>
</feature>
<dbReference type="InterPro" id="IPR036116">
    <property type="entry name" value="FN3_sf"/>
</dbReference>
<dbReference type="InterPro" id="IPR013783">
    <property type="entry name" value="Ig-like_fold"/>
</dbReference>
<dbReference type="Pfam" id="PF00041">
    <property type="entry name" value="fn3"/>
    <property type="match status" value="1"/>
</dbReference>
<dbReference type="PROSITE" id="PS50820">
    <property type="entry name" value="LCCL"/>
    <property type="match status" value="1"/>
</dbReference>
<dbReference type="Gene3D" id="2.60.40.10">
    <property type="entry name" value="Immunoglobulins"/>
    <property type="match status" value="1"/>
</dbReference>
<feature type="transmembrane region" description="Helical" evidence="2">
    <location>
        <begin position="382"/>
        <end position="403"/>
    </location>
</feature>
<dbReference type="AlphaFoldDB" id="A0AAD5LRV4"/>
<feature type="domain" description="Fibronectin type-III" evidence="4">
    <location>
        <begin position="496"/>
        <end position="577"/>
    </location>
</feature>
<dbReference type="PANTHER" id="PTHR31331:SF1">
    <property type="entry name" value="CYSTEINE RICH SECRETORY PROTEIN LCCL DOMAIN CONTAINING 2"/>
    <property type="match status" value="1"/>
</dbReference>
<keyword evidence="2" id="KW-0472">Membrane</keyword>
<evidence type="ECO:0000259" key="3">
    <source>
        <dbReference type="PROSITE" id="PS50820"/>
    </source>
</evidence>
<dbReference type="SMART" id="SM00060">
    <property type="entry name" value="FN3"/>
    <property type="match status" value="1"/>
</dbReference>